<reference evidence="4" key="2">
    <citation type="journal article" date="2023" name="Plants (Basel)">
        <title>Annotation of the Turnera subulata (Passifloraceae) Draft Genome Reveals the S-Locus Evolved after the Divergence of Turneroideae from Passifloroideae in a Stepwise Manner.</title>
        <authorList>
            <person name="Henning P.M."/>
            <person name="Roalson E.H."/>
            <person name="Mir W."/>
            <person name="McCubbin A.G."/>
            <person name="Shore J.S."/>
        </authorList>
    </citation>
    <scope>NUCLEOTIDE SEQUENCE</scope>
    <source>
        <strain evidence="4">F60SS</strain>
    </source>
</reference>
<organism evidence="4 5">
    <name type="scientific">Turnera subulata</name>
    <dbReference type="NCBI Taxonomy" id="218843"/>
    <lineage>
        <taxon>Eukaryota</taxon>
        <taxon>Viridiplantae</taxon>
        <taxon>Streptophyta</taxon>
        <taxon>Embryophyta</taxon>
        <taxon>Tracheophyta</taxon>
        <taxon>Spermatophyta</taxon>
        <taxon>Magnoliopsida</taxon>
        <taxon>eudicotyledons</taxon>
        <taxon>Gunneridae</taxon>
        <taxon>Pentapetalae</taxon>
        <taxon>rosids</taxon>
        <taxon>fabids</taxon>
        <taxon>Malpighiales</taxon>
        <taxon>Passifloraceae</taxon>
        <taxon>Turnera</taxon>
    </lineage>
</organism>
<accession>A0A9Q0FAU8</accession>
<gene>
    <name evidence="4" type="ORF">Tsubulata_028264</name>
</gene>
<dbReference type="InterPro" id="IPR032675">
    <property type="entry name" value="LRR_dom_sf"/>
</dbReference>
<evidence type="ECO:0000259" key="3">
    <source>
        <dbReference type="Pfam" id="PF24758"/>
    </source>
</evidence>
<dbReference type="PANTHER" id="PTHR34223:SF51">
    <property type="entry name" value="OS06G0556300 PROTEIN"/>
    <property type="match status" value="1"/>
</dbReference>
<dbReference type="PANTHER" id="PTHR34223">
    <property type="entry name" value="OS11G0201299 PROTEIN"/>
    <property type="match status" value="1"/>
</dbReference>
<evidence type="ECO:0000259" key="2">
    <source>
        <dbReference type="Pfam" id="PF00646"/>
    </source>
</evidence>
<evidence type="ECO:0000256" key="1">
    <source>
        <dbReference type="SAM" id="MobiDB-lite"/>
    </source>
</evidence>
<evidence type="ECO:0000313" key="4">
    <source>
        <dbReference type="EMBL" id="KAJ4827304.1"/>
    </source>
</evidence>
<dbReference type="Gene3D" id="3.80.10.10">
    <property type="entry name" value="Ribonuclease Inhibitor"/>
    <property type="match status" value="1"/>
</dbReference>
<proteinExistence type="predicted"/>
<dbReference type="SUPFAM" id="SSF81383">
    <property type="entry name" value="F-box domain"/>
    <property type="match status" value="1"/>
</dbReference>
<dbReference type="Pfam" id="PF24758">
    <property type="entry name" value="LRR_At5g56370"/>
    <property type="match status" value="1"/>
</dbReference>
<name>A0A9Q0FAU8_9ROSI</name>
<sequence>MCCGTLARVAGATKPLKVDFLEEIKLGGASPKASLESEGKKTSSSQVDCDGYGGGDHVEAQEKEDPLLSIFWHSFDNPADTILPGMRMSKSEAETIANKVSDFTLDCGDYGDHYEDESRSKDVGDQVDRLSNLPDLVLAHILSFMPIQDAVKTMQLRSFGSLWASIDNLDLNSCLSHDCHIRVNRDSDDFKFIDFVHQVLLLHQRSNIQRLHLSLRGLWRDNAIQNGYGNNHTEVLRRGKELADMCVHFAQLSLVYCTVAAPAGQIWMKSLQTLYLRQVWSDDCTIENLVSGCPLLEKLSLIRCYGLQKLNLASPNLKYLKFFHETDPEISVPNIKSLALASVSNLLRRTARNMEKIVFSPTPTPEYKKIFKSLPAASPRAVILFAIPE</sequence>
<evidence type="ECO:0000313" key="5">
    <source>
        <dbReference type="Proteomes" id="UP001141552"/>
    </source>
</evidence>
<comment type="caution">
    <text evidence="4">The sequence shown here is derived from an EMBL/GenBank/DDBJ whole genome shotgun (WGS) entry which is preliminary data.</text>
</comment>
<dbReference type="Proteomes" id="UP001141552">
    <property type="component" value="Unassembled WGS sequence"/>
</dbReference>
<dbReference type="InterPro" id="IPR036047">
    <property type="entry name" value="F-box-like_dom_sf"/>
</dbReference>
<protein>
    <recommendedName>
        <fullName evidence="6">F-box domain-containing protein</fullName>
    </recommendedName>
</protein>
<dbReference type="OrthoDB" id="904127at2759"/>
<dbReference type="Pfam" id="PF00646">
    <property type="entry name" value="F-box"/>
    <property type="match status" value="1"/>
</dbReference>
<feature type="domain" description="F-box" evidence="2">
    <location>
        <begin position="130"/>
        <end position="163"/>
    </location>
</feature>
<feature type="domain" description="F-box/LRR-repeat protein 15/At3g58940/PEG3-like LRR" evidence="3">
    <location>
        <begin position="250"/>
        <end position="341"/>
    </location>
</feature>
<keyword evidence="5" id="KW-1185">Reference proteome</keyword>
<reference evidence="4" key="1">
    <citation type="submission" date="2022-02" db="EMBL/GenBank/DDBJ databases">
        <authorList>
            <person name="Henning P.M."/>
            <person name="McCubbin A.G."/>
            <person name="Shore J.S."/>
        </authorList>
    </citation>
    <scope>NUCLEOTIDE SEQUENCE</scope>
    <source>
        <strain evidence="4">F60SS</strain>
        <tissue evidence="4">Leaves</tissue>
    </source>
</reference>
<evidence type="ECO:0008006" key="6">
    <source>
        <dbReference type="Google" id="ProtNLM"/>
    </source>
</evidence>
<dbReference type="EMBL" id="JAKUCV010006440">
    <property type="protein sequence ID" value="KAJ4827304.1"/>
    <property type="molecule type" value="Genomic_DNA"/>
</dbReference>
<dbReference type="AlphaFoldDB" id="A0A9Q0FAU8"/>
<dbReference type="InterPro" id="IPR001810">
    <property type="entry name" value="F-box_dom"/>
</dbReference>
<dbReference type="InterPro" id="IPR055411">
    <property type="entry name" value="LRR_FXL15/At3g58940/PEG3-like"/>
</dbReference>
<feature type="region of interest" description="Disordered" evidence="1">
    <location>
        <begin position="31"/>
        <end position="58"/>
    </location>
</feature>
<dbReference type="InterPro" id="IPR053197">
    <property type="entry name" value="F-box_SCFL_complex_component"/>
</dbReference>